<dbReference type="OrthoDB" id="5328543at2"/>
<dbReference type="AlphaFoldDB" id="A0A4Z0PGR9"/>
<evidence type="ECO:0000313" key="2">
    <source>
        <dbReference type="Proteomes" id="UP000297739"/>
    </source>
</evidence>
<organism evidence="1 2">
    <name type="scientific">Hymenobacter elongatus</name>
    <dbReference type="NCBI Taxonomy" id="877208"/>
    <lineage>
        <taxon>Bacteria</taxon>
        <taxon>Pseudomonadati</taxon>
        <taxon>Bacteroidota</taxon>
        <taxon>Cytophagia</taxon>
        <taxon>Cytophagales</taxon>
        <taxon>Hymenobacteraceae</taxon>
        <taxon>Hymenobacter</taxon>
    </lineage>
</organism>
<evidence type="ECO:0000313" key="1">
    <source>
        <dbReference type="EMBL" id="TGE12411.1"/>
    </source>
</evidence>
<dbReference type="EMBL" id="SRLD01000070">
    <property type="protein sequence ID" value="TGE12411.1"/>
    <property type="molecule type" value="Genomic_DNA"/>
</dbReference>
<name>A0A4Z0PGR9_9BACT</name>
<gene>
    <name evidence="1" type="ORF">E5J99_20255</name>
</gene>
<dbReference type="RefSeq" id="WP_135499630.1">
    <property type="nucleotide sequence ID" value="NZ_SRLD01000070.1"/>
</dbReference>
<protein>
    <submittedName>
        <fullName evidence="1">Uncharacterized protein</fullName>
    </submittedName>
</protein>
<accession>A0A4Z0PGR9</accession>
<sequence length="142" mass="17179">MEKYSISEEEAEKIFMDVKIWLWLNVKANYDGFKGLAVNDDLFILDEMWHSFILFTHEYTQYCISRFGIYMHHRPTTKAEKDAFRQVLLTDKAEALRTKTESQDQQYEYVLDILGTEVLERWYLYYPNTYHRGVREDLRLKA</sequence>
<dbReference type="Proteomes" id="UP000297739">
    <property type="component" value="Unassembled WGS sequence"/>
</dbReference>
<reference evidence="1 2" key="1">
    <citation type="submission" date="2019-04" db="EMBL/GenBank/DDBJ databases">
        <authorList>
            <person name="Feng G."/>
            <person name="Zhang J."/>
            <person name="Zhu H."/>
        </authorList>
    </citation>
    <scope>NUCLEOTIDE SEQUENCE [LARGE SCALE GENOMIC DNA]</scope>
    <source>
        <strain evidence="1 2">JCM 17223</strain>
    </source>
</reference>
<proteinExistence type="predicted"/>
<keyword evidence="2" id="KW-1185">Reference proteome</keyword>
<comment type="caution">
    <text evidence="1">The sequence shown here is derived from an EMBL/GenBank/DDBJ whole genome shotgun (WGS) entry which is preliminary data.</text>
</comment>